<feature type="region of interest" description="Disordered" evidence="2">
    <location>
        <begin position="454"/>
        <end position="568"/>
    </location>
</feature>
<evidence type="ECO:0000313" key="4">
    <source>
        <dbReference type="EMBL" id="MBB5321231.1"/>
    </source>
</evidence>
<dbReference type="InterPro" id="IPR002035">
    <property type="entry name" value="VWF_A"/>
</dbReference>
<comment type="caution">
    <text evidence="4">The sequence shown here is derived from an EMBL/GenBank/DDBJ whole genome shotgun (WGS) entry which is preliminary data.</text>
</comment>
<dbReference type="InterPro" id="IPR011990">
    <property type="entry name" value="TPR-like_helical_dom_sf"/>
</dbReference>
<dbReference type="InterPro" id="IPR050768">
    <property type="entry name" value="UPF0353/GerABKA_families"/>
</dbReference>
<proteinExistence type="predicted"/>
<dbReference type="Gene3D" id="1.25.40.10">
    <property type="entry name" value="Tetratricopeptide repeat domain"/>
    <property type="match status" value="1"/>
</dbReference>
<dbReference type="SMART" id="SM00028">
    <property type="entry name" value="TPR"/>
    <property type="match status" value="1"/>
</dbReference>
<dbReference type="Pfam" id="PF13519">
    <property type="entry name" value="VWA_2"/>
    <property type="match status" value="1"/>
</dbReference>
<feature type="compositionally biased region" description="Polar residues" evidence="2">
    <location>
        <begin position="466"/>
        <end position="483"/>
    </location>
</feature>
<dbReference type="RefSeq" id="WP_183702247.1">
    <property type="nucleotide sequence ID" value="NZ_JACHFE010000004.1"/>
</dbReference>
<feature type="compositionally biased region" description="Basic and acidic residues" evidence="2">
    <location>
        <begin position="559"/>
        <end position="568"/>
    </location>
</feature>
<feature type="compositionally biased region" description="Pro residues" evidence="2">
    <location>
        <begin position="501"/>
        <end position="517"/>
    </location>
</feature>
<feature type="compositionally biased region" description="Basic and acidic residues" evidence="2">
    <location>
        <begin position="526"/>
        <end position="539"/>
    </location>
</feature>
<evidence type="ECO:0000256" key="1">
    <source>
        <dbReference type="PROSITE-ProRule" id="PRU00339"/>
    </source>
</evidence>
<keyword evidence="5" id="KW-1185">Reference proteome</keyword>
<reference evidence="4 5" key="1">
    <citation type="submission" date="2020-08" db="EMBL/GenBank/DDBJ databases">
        <title>Genomic Encyclopedia of Type Strains, Phase IV (KMG-IV): sequencing the most valuable type-strain genomes for metagenomic binning, comparative biology and taxonomic classification.</title>
        <authorList>
            <person name="Goeker M."/>
        </authorList>
    </citation>
    <scope>NUCLEOTIDE SEQUENCE [LARGE SCALE GENOMIC DNA]</scope>
    <source>
        <strain evidence="4 5">DSM 22359</strain>
    </source>
</reference>
<dbReference type="Proteomes" id="UP000591735">
    <property type="component" value="Unassembled WGS sequence"/>
</dbReference>
<protein>
    <submittedName>
        <fullName evidence="4">Ca-activated chloride channel family protein</fullName>
    </submittedName>
</protein>
<evidence type="ECO:0000259" key="3">
    <source>
        <dbReference type="SMART" id="SM00327"/>
    </source>
</evidence>
<dbReference type="PROSITE" id="PS50005">
    <property type="entry name" value="TPR"/>
    <property type="match status" value="1"/>
</dbReference>
<dbReference type="EMBL" id="JACHFE010000004">
    <property type="protein sequence ID" value="MBB5321231.1"/>
    <property type="molecule type" value="Genomic_DNA"/>
</dbReference>
<dbReference type="PROSITE" id="PS50293">
    <property type="entry name" value="TPR_REGION"/>
    <property type="match status" value="1"/>
</dbReference>
<sequence length="568" mass="62773">MTDFHFLRPFWLLLLILLPALPLLRQRLAGTGSGWEKYIPESFLAPLRPAKAEKGRSPQPLPARAILPLLITILSLALAGPVWRQAPTSLAQSDDSLVIALDVSLSMLATDVSPDRLTRAKRKIRDILALRQGAPIALLVYSGDAHVVAPLTDDRRTIEAMLDVLEPTIMPAQGNRADLAINRAVELLEQGAPGSGRILLISDSVAPRYHDSIHTRLADTRWRLDALVAGTPEGSPIPLPKRGFIRDKGDIVIAHARPDTLQTVASNNQGRGLSMTLDDTDIRSLGLGPATSGRTAENSATAQRWQDDGYWLLWLALPLALLGWRRGAVMLVLGLLPVIIMPRPALALDWAGLWQREDQRAPELIRENPDQAARELHQPGWRGSALYRSEQYEQAAEAFSGQPGAIGHYNRGNALARAGKLEQALKAYDQALAQNPELEDARANRELVEDLLRQKEQQQKQQEQQSPADSDSSGEGNQPSPRNNDGETQDQNDADGQSPPDAQPRPPEQAEQPPPEPEGTQPPENPLDRSQEYWLKRIPDNPGGLLERKFLQQYQQRQTEPDRGDTPW</sequence>
<dbReference type="Gene3D" id="3.40.50.410">
    <property type="entry name" value="von Willebrand factor, type A domain"/>
    <property type="match status" value="1"/>
</dbReference>
<organism evidence="4 5">
    <name type="scientific">Marinobacter oulmenensis</name>
    <dbReference type="NCBI Taxonomy" id="643747"/>
    <lineage>
        <taxon>Bacteria</taxon>
        <taxon>Pseudomonadati</taxon>
        <taxon>Pseudomonadota</taxon>
        <taxon>Gammaproteobacteria</taxon>
        <taxon>Pseudomonadales</taxon>
        <taxon>Marinobacteraceae</taxon>
        <taxon>Marinobacter</taxon>
    </lineage>
</organism>
<dbReference type="SUPFAM" id="SSF53300">
    <property type="entry name" value="vWA-like"/>
    <property type="match status" value="1"/>
</dbReference>
<feature type="domain" description="VWFA" evidence="3">
    <location>
        <begin position="92"/>
        <end position="285"/>
    </location>
</feature>
<dbReference type="SUPFAM" id="SSF48452">
    <property type="entry name" value="TPR-like"/>
    <property type="match status" value="1"/>
</dbReference>
<dbReference type="Pfam" id="PF00515">
    <property type="entry name" value="TPR_1"/>
    <property type="match status" value="1"/>
</dbReference>
<dbReference type="SMART" id="SM00327">
    <property type="entry name" value="VWA"/>
    <property type="match status" value="1"/>
</dbReference>
<accession>A0A840UET8</accession>
<name>A0A840UET8_9GAMM</name>
<evidence type="ECO:0000256" key="2">
    <source>
        <dbReference type="SAM" id="MobiDB-lite"/>
    </source>
</evidence>
<dbReference type="PANTHER" id="PTHR22550">
    <property type="entry name" value="SPORE GERMINATION PROTEIN"/>
    <property type="match status" value="1"/>
</dbReference>
<feature type="repeat" description="TPR" evidence="1">
    <location>
        <begin position="405"/>
        <end position="438"/>
    </location>
</feature>
<dbReference type="PANTHER" id="PTHR22550:SF14">
    <property type="entry name" value="VWFA DOMAIN-CONTAINING PROTEIN"/>
    <property type="match status" value="1"/>
</dbReference>
<evidence type="ECO:0000313" key="5">
    <source>
        <dbReference type="Proteomes" id="UP000591735"/>
    </source>
</evidence>
<keyword evidence="1" id="KW-0802">TPR repeat</keyword>
<dbReference type="InterPro" id="IPR036465">
    <property type="entry name" value="vWFA_dom_sf"/>
</dbReference>
<dbReference type="InterPro" id="IPR019734">
    <property type="entry name" value="TPR_rpt"/>
</dbReference>
<dbReference type="AlphaFoldDB" id="A0A840UET8"/>
<gene>
    <name evidence="4" type="ORF">HNR38_001720</name>
</gene>